<dbReference type="SMART" id="SM00181">
    <property type="entry name" value="EGF"/>
    <property type="match status" value="3"/>
</dbReference>
<dbReference type="GO" id="GO:0005509">
    <property type="term" value="F:calcium ion binding"/>
    <property type="evidence" value="ECO:0007669"/>
    <property type="project" value="InterPro"/>
</dbReference>
<dbReference type="FunFam" id="2.10.25.10:FF:000100">
    <property type="entry name" value="neurogenic locus notch homolog protein 3"/>
    <property type="match status" value="1"/>
</dbReference>
<gene>
    <name evidence="8" type="ORF">SMN809_LOCUS69890</name>
</gene>
<keyword evidence="1 6" id="KW-0245">EGF-like domain</keyword>
<evidence type="ECO:0000259" key="7">
    <source>
        <dbReference type="PROSITE" id="PS50026"/>
    </source>
</evidence>
<evidence type="ECO:0000256" key="3">
    <source>
        <dbReference type="ARBA" id="ARBA00022737"/>
    </source>
</evidence>
<dbReference type="AlphaFoldDB" id="A0A8S3HMD5"/>
<comment type="caution">
    <text evidence="8">The sequence shown here is derived from an EMBL/GenBank/DDBJ whole genome shotgun (WGS) entry which is preliminary data.</text>
</comment>
<reference evidence="8" key="1">
    <citation type="submission" date="2021-02" db="EMBL/GenBank/DDBJ databases">
        <authorList>
            <person name="Nowell W R."/>
        </authorList>
    </citation>
    <scope>NUCLEOTIDE SEQUENCE</scope>
</reference>
<feature type="non-terminal residue" evidence="8">
    <location>
        <position position="1"/>
    </location>
</feature>
<dbReference type="PANTHER" id="PTHR24049:SF22">
    <property type="entry name" value="DROSOPHILA CRUMBS HOMOLOG"/>
    <property type="match status" value="1"/>
</dbReference>
<feature type="disulfide bond" evidence="6">
    <location>
        <begin position="88"/>
        <end position="97"/>
    </location>
</feature>
<feature type="domain" description="EGF-like" evidence="7">
    <location>
        <begin position="20"/>
        <end position="58"/>
    </location>
</feature>
<feature type="disulfide bond" evidence="6">
    <location>
        <begin position="29"/>
        <end position="46"/>
    </location>
</feature>
<dbReference type="PROSITE" id="PS00022">
    <property type="entry name" value="EGF_1"/>
    <property type="match status" value="3"/>
</dbReference>
<feature type="domain" description="EGF-like" evidence="7">
    <location>
        <begin position="103"/>
        <end position="139"/>
    </location>
</feature>
<dbReference type="SUPFAM" id="SSF57196">
    <property type="entry name" value="EGF/Laminin"/>
    <property type="match status" value="3"/>
</dbReference>
<dbReference type="InterPro" id="IPR000742">
    <property type="entry name" value="EGF"/>
</dbReference>
<keyword evidence="5" id="KW-0325">Glycoprotein</keyword>
<dbReference type="PANTHER" id="PTHR24049">
    <property type="entry name" value="CRUMBS FAMILY MEMBER"/>
    <property type="match status" value="1"/>
</dbReference>
<feature type="disulfide bond" evidence="6">
    <location>
        <begin position="129"/>
        <end position="138"/>
    </location>
</feature>
<dbReference type="GO" id="GO:0045197">
    <property type="term" value="P:establishment or maintenance of epithelial cell apical/basal polarity"/>
    <property type="evidence" value="ECO:0007669"/>
    <property type="project" value="TreeGrafter"/>
</dbReference>
<dbReference type="PRINTS" id="PR00010">
    <property type="entry name" value="EGFBLOOD"/>
</dbReference>
<dbReference type="Pfam" id="PF00008">
    <property type="entry name" value="EGF"/>
    <property type="match status" value="2"/>
</dbReference>
<dbReference type="InterPro" id="IPR000152">
    <property type="entry name" value="EGF-type_Asp/Asn_hydroxyl_site"/>
</dbReference>
<feature type="domain" description="EGF-like" evidence="7">
    <location>
        <begin position="62"/>
        <end position="98"/>
    </location>
</feature>
<dbReference type="FunFam" id="2.10.25.10:FF:000142">
    <property type="entry name" value="Crumbs cell polarity complex component 2"/>
    <property type="match status" value="1"/>
</dbReference>
<dbReference type="Proteomes" id="UP000676336">
    <property type="component" value="Unassembled WGS sequence"/>
</dbReference>
<dbReference type="SMART" id="SM00179">
    <property type="entry name" value="EGF_CA"/>
    <property type="match status" value="2"/>
</dbReference>
<dbReference type="PROSITE" id="PS00010">
    <property type="entry name" value="ASX_HYDROXYL"/>
    <property type="match status" value="2"/>
</dbReference>
<evidence type="ECO:0000256" key="4">
    <source>
        <dbReference type="ARBA" id="ARBA00023157"/>
    </source>
</evidence>
<accession>A0A8S3HMD5</accession>
<dbReference type="GO" id="GO:0007157">
    <property type="term" value="P:heterophilic cell-cell adhesion via plasma membrane cell adhesion molecules"/>
    <property type="evidence" value="ECO:0007669"/>
    <property type="project" value="TreeGrafter"/>
</dbReference>
<dbReference type="EMBL" id="CAJOBI010320380">
    <property type="protein sequence ID" value="CAF5184161.1"/>
    <property type="molecule type" value="Genomic_DNA"/>
</dbReference>
<sequence length="178" mass="18819">MNTDAFVLLNILDHIVKQDQVPTCSPTTCANAGLCLATTDGAGWLCVCQPQFTGDRCQNPISVSQCAAQPCANGGTCVDGPFTFNCKCPYPFKGQRCELMSTVLLPCDSNPCSNSATCINGGTNFLCACPPGYTGSLCETNIRPAFCSIDCSPGYCFSNPGTQPPYACYCTDDTIQLN</sequence>
<dbReference type="InterPro" id="IPR001881">
    <property type="entry name" value="EGF-like_Ca-bd_dom"/>
</dbReference>
<dbReference type="InterPro" id="IPR051022">
    <property type="entry name" value="Notch_Cell-Fate_Det"/>
</dbReference>
<keyword evidence="4 6" id="KW-1015">Disulfide bond</keyword>
<feature type="disulfide bond" evidence="6">
    <location>
        <begin position="48"/>
        <end position="57"/>
    </location>
</feature>
<comment type="caution">
    <text evidence="6">Lacks conserved residue(s) required for the propagation of feature annotation.</text>
</comment>
<evidence type="ECO:0000256" key="5">
    <source>
        <dbReference type="ARBA" id="ARBA00023180"/>
    </source>
</evidence>
<evidence type="ECO:0000313" key="9">
    <source>
        <dbReference type="Proteomes" id="UP000676336"/>
    </source>
</evidence>
<dbReference type="PROSITE" id="PS01186">
    <property type="entry name" value="EGF_2"/>
    <property type="match status" value="2"/>
</dbReference>
<evidence type="ECO:0000256" key="2">
    <source>
        <dbReference type="ARBA" id="ARBA00022729"/>
    </source>
</evidence>
<dbReference type="CDD" id="cd00054">
    <property type="entry name" value="EGF_CA"/>
    <property type="match status" value="2"/>
</dbReference>
<name>A0A8S3HMD5_9BILA</name>
<evidence type="ECO:0000256" key="1">
    <source>
        <dbReference type="ARBA" id="ARBA00022536"/>
    </source>
</evidence>
<dbReference type="Gene3D" id="2.10.25.10">
    <property type="entry name" value="Laminin"/>
    <property type="match status" value="3"/>
</dbReference>
<dbReference type="GO" id="GO:0005886">
    <property type="term" value="C:plasma membrane"/>
    <property type="evidence" value="ECO:0007669"/>
    <property type="project" value="TreeGrafter"/>
</dbReference>
<dbReference type="GO" id="GO:0032991">
    <property type="term" value="C:protein-containing complex"/>
    <property type="evidence" value="ECO:0007669"/>
    <property type="project" value="TreeGrafter"/>
</dbReference>
<proteinExistence type="predicted"/>
<evidence type="ECO:0000313" key="8">
    <source>
        <dbReference type="EMBL" id="CAF5184161.1"/>
    </source>
</evidence>
<organism evidence="8 9">
    <name type="scientific">Rotaria magnacalcarata</name>
    <dbReference type="NCBI Taxonomy" id="392030"/>
    <lineage>
        <taxon>Eukaryota</taxon>
        <taxon>Metazoa</taxon>
        <taxon>Spiralia</taxon>
        <taxon>Gnathifera</taxon>
        <taxon>Rotifera</taxon>
        <taxon>Eurotatoria</taxon>
        <taxon>Bdelloidea</taxon>
        <taxon>Philodinida</taxon>
        <taxon>Philodinidae</taxon>
        <taxon>Rotaria</taxon>
    </lineage>
</organism>
<dbReference type="PROSITE" id="PS50026">
    <property type="entry name" value="EGF_3"/>
    <property type="match status" value="3"/>
</dbReference>
<keyword evidence="3" id="KW-0677">Repeat</keyword>
<protein>
    <recommendedName>
        <fullName evidence="7">EGF-like domain-containing protein</fullName>
    </recommendedName>
</protein>
<evidence type="ECO:0000256" key="6">
    <source>
        <dbReference type="PROSITE-ProRule" id="PRU00076"/>
    </source>
</evidence>
<keyword evidence="2" id="KW-0732">Signal</keyword>